<dbReference type="Pfam" id="PF18052">
    <property type="entry name" value="Rx_N"/>
    <property type="match status" value="1"/>
</dbReference>
<name>A0ABQ9L1R3_HEVBR</name>
<feature type="domain" description="Disease resistance N-terminal" evidence="8">
    <location>
        <begin position="19"/>
        <end position="104"/>
    </location>
</feature>
<dbReference type="Pfam" id="PF23559">
    <property type="entry name" value="WHD_DRP"/>
    <property type="match status" value="1"/>
</dbReference>
<dbReference type="Proteomes" id="UP001174677">
    <property type="component" value="Chromosome 14"/>
</dbReference>
<evidence type="ECO:0000259" key="8">
    <source>
        <dbReference type="Pfam" id="PF18052"/>
    </source>
</evidence>
<keyword evidence="3" id="KW-0547">Nucleotide-binding</keyword>
<evidence type="ECO:0000256" key="4">
    <source>
        <dbReference type="ARBA" id="ARBA00022821"/>
    </source>
</evidence>
<evidence type="ECO:0000256" key="6">
    <source>
        <dbReference type="SAM" id="Coils"/>
    </source>
</evidence>
<reference evidence="11" key="1">
    <citation type="journal article" date="2023" name="Plant Biotechnol. J.">
        <title>Chromosome-level wild Hevea brasiliensis genome provides new tools for genomic-assisted breeding and valuable loci to elevate rubber yield.</title>
        <authorList>
            <person name="Cheng H."/>
            <person name="Song X."/>
            <person name="Hu Y."/>
            <person name="Wu T."/>
            <person name="Yang Q."/>
            <person name="An Z."/>
            <person name="Feng S."/>
            <person name="Deng Z."/>
            <person name="Wu W."/>
            <person name="Zeng X."/>
            <person name="Tu M."/>
            <person name="Wang X."/>
            <person name="Huang H."/>
        </authorList>
    </citation>
    <scope>NUCLEOTIDE SEQUENCE</scope>
    <source>
        <strain evidence="11">MT/VB/25A 57/8</strain>
    </source>
</reference>
<dbReference type="Gene3D" id="1.20.5.4130">
    <property type="match status" value="1"/>
</dbReference>
<dbReference type="Gene3D" id="3.40.50.300">
    <property type="entry name" value="P-loop containing nucleotide triphosphate hydrolases"/>
    <property type="match status" value="1"/>
</dbReference>
<dbReference type="EMBL" id="JARPOI010000014">
    <property type="protein sequence ID" value="KAJ9158622.1"/>
    <property type="molecule type" value="Genomic_DNA"/>
</dbReference>
<evidence type="ECO:0008006" key="13">
    <source>
        <dbReference type="Google" id="ProtNLM"/>
    </source>
</evidence>
<proteinExistence type="predicted"/>
<gene>
    <name evidence="11" type="ORF">P3X46_024187</name>
</gene>
<evidence type="ECO:0000256" key="3">
    <source>
        <dbReference type="ARBA" id="ARBA00022741"/>
    </source>
</evidence>
<dbReference type="Pfam" id="PF25019">
    <property type="entry name" value="LRR_R13L1-DRL21"/>
    <property type="match status" value="1"/>
</dbReference>
<dbReference type="InterPro" id="IPR032675">
    <property type="entry name" value="LRR_dom_sf"/>
</dbReference>
<keyword evidence="2" id="KW-0677">Repeat</keyword>
<dbReference type="InterPro" id="IPR036388">
    <property type="entry name" value="WH-like_DNA-bd_sf"/>
</dbReference>
<keyword evidence="6" id="KW-0175">Coiled coil</keyword>
<dbReference type="CDD" id="cd14798">
    <property type="entry name" value="RX-CC_like"/>
    <property type="match status" value="1"/>
</dbReference>
<evidence type="ECO:0000313" key="12">
    <source>
        <dbReference type="Proteomes" id="UP001174677"/>
    </source>
</evidence>
<dbReference type="PANTHER" id="PTHR36766:SF51">
    <property type="entry name" value="DISEASE RESISTANCE RPP13-LIKE PROTEIN 1"/>
    <property type="match status" value="1"/>
</dbReference>
<dbReference type="InterPro" id="IPR038005">
    <property type="entry name" value="RX-like_CC"/>
</dbReference>
<evidence type="ECO:0000259" key="7">
    <source>
        <dbReference type="Pfam" id="PF00931"/>
    </source>
</evidence>
<dbReference type="Gene3D" id="1.10.8.430">
    <property type="entry name" value="Helical domain of apoptotic protease-activating factors"/>
    <property type="match status" value="1"/>
</dbReference>
<keyword evidence="1" id="KW-0433">Leucine-rich repeat</keyword>
<keyword evidence="5" id="KW-0067">ATP-binding</keyword>
<dbReference type="PRINTS" id="PR00364">
    <property type="entry name" value="DISEASERSIST"/>
</dbReference>
<evidence type="ECO:0000259" key="10">
    <source>
        <dbReference type="Pfam" id="PF25019"/>
    </source>
</evidence>
<sequence>METVTAIGGAIFSASFQGLLDRLTSMDLLKYVQEGNVQAELKKWKRTLNKIYLLLDDAEEKQWENPLVKMWVSDLRDLAYDAEDVLDELATEAQRRKLEAEPLARASKVRKIISTVSASMNLTTFKFNAEMVSKIAGISARLDEIIKEKDDLHLGEWTRGGNSRVRARLPSTSLVNEAKIYGREKDKKEIIELLKKEASGGNVSVIPIVGMGGVGKTTLAQLIFNDASLEFNFKSWVCVGEDFDVLRMTKTILQSGGCDDKDLNSLQMKLKKKLSQKKFLIVLDDVWTESYDHWTLFYVPFEVGAPGSRIIITTRNESVSSFTGTIRGCSLKQLSFEDCLSVFAQHALGATNFDEHLELEEIGKQIVKRCQGLPLAAKALGGLLRGNPNRNIWEDVLNNEIWDLPNEKSNILPALRLSYLHLPSHLKPCFAYCAVFPKDYEFNQDELVLLWMAEGFLYQSNKVKQMQDVGCEYFHDLLSRSFFQQSSSDKSLYVMHDLMNDLAQSVTKETCFHLGGKLDNMNSCAKVRHLSFTSHLYDTWQRFEGFHEATGLRTFLALPIMRGWCGNHLTSKLLQDLVPELKCLRVLSLSGYSFVELPNSIGALKHLRYLNLSYTQIERLPESVTELLNLQALILRGCQCLTELPLGIGNLISLLFLDISGTKKLKEMPLQISNLANLRTLTKFIVGEDNGLKIIELKNFPHLSGLLHISGIENVVNIQEAEFANLKEKQRLEQLDLEWAIDSSGSRNPSDDMQVLSSLRPPQNLLRLSIKSFGGTEFPAWIGAFTKIEKLELWNCRNIMSLPPFGQLPSLVELSIRGMNRVKRLGMEFHGDGSSFTSLKTLTMVDMLELELWSWSHDRNEEASVTLPVLHKLELQNCPKLVIELPSCLQSLRELSIECCQEVVLRSLSDLTSLTTLRIVDILGLVSLHEAHIEELVALEELWIIRCHELKYLWKDGSSFDKLAHLKHLHIRNCKQLVTLVVGQVGELPCNLQDLMIFGCPNLENLPNGLHSLTALRGLSIFSCVKLLSFPATGVPHCMKYLYIRNVSLDSLPKGIMRDVNDINQSSQLEDLSISVCRSLRSCPNGEFPVSLKTLDIGQECNWPTQLLESVFRGLSHLRNLTIGDCPQLESFQEAGLAIHSLISLAIRGCENLRSLPNPMPLNLTNLSIRNCKNLEQPMTEWGLHKLVSLRTLEIYGTSPSTNMFDSFPDDDGLLLPTSLTSLDIRELENLKSISRGIQKLTTLQRLIIHNCQNFLSLPEEGLPATLESLSILGCPHLKDKGDYWPTISHIPFVIINHQ</sequence>
<feature type="domain" description="R13L1/DRL21-like LRR repeat region" evidence="10">
    <location>
        <begin position="695"/>
        <end position="819"/>
    </location>
</feature>
<dbReference type="Pfam" id="PF00931">
    <property type="entry name" value="NB-ARC"/>
    <property type="match status" value="1"/>
</dbReference>
<evidence type="ECO:0000256" key="2">
    <source>
        <dbReference type="ARBA" id="ARBA00022737"/>
    </source>
</evidence>
<accession>A0ABQ9L1R3</accession>
<dbReference type="InterPro" id="IPR058922">
    <property type="entry name" value="WHD_DRP"/>
</dbReference>
<organism evidence="11 12">
    <name type="scientific">Hevea brasiliensis</name>
    <name type="common">Para rubber tree</name>
    <name type="synonym">Siphonia brasiliensis</name>
    <dbReference type="NCBI Taxonomy" id="3981"/>
    <lineage>
        <taxon>Eukaryota</taxon>
        <taxon>Viridiplantae</taxon>
        <taxon>Streptophyta</taxon>
        <taxon>Embryophyta</taxon>
        <taxon>Tracheophyta</taxon>
        <taxon>Spermatophyta</taxon>
        <taxon>Magnoliopsida</taxon>
        <taxon>eudicotyledons</taxon>
        <taxon>Gunneridae</taxon>
        <taxon>Pentapetalae</taxon>
        <taxon>rosids</taxon>
        <taxon>fabids</taxon>
        <taxon>Malpighiales</taxon>
        <taxon>Euphorbiaceae</taxon>
        <taxon>Crotonoideae</taxon>
        <taxon>Micrandreae</taxon>
        <taxon>Hevea</taxon>
    </lineage>
</organism>
<dbReference type="Gene3D" id="1.10.10.10">
    <property type="entry name" value="Winged helix-like DNA-binding domain superfamily/Winged helix DNA-binding domain"/>
    <property type="match status" value="1"/>
</dbReference>
<evidence type="ECO:0000259" key="9">
    <source>
        <dbReference type="Pfam" id="PF23559"/>
    </source>
</evidence>
<keyword evidence="12" id="KW-1185">Reference proteome</keyword>
<dbReference type="PANTHER" id="PTHR36766">
    <property type="entry name" value="PLANT BROAD-SPECTRUM MILDEW RESISTANCE PROTEIN RPW8"/>
    <property type="match status" value="1"/>
</dbReference>
<evidence type="ECO:0000256" key="5">
    <source>
        <dbReference type="ARBA" id="ARBA00022840"/>
    </source>
</evidence>
<dbReference type="InterPro" id="IPR041118">
    <property type="entry name" value="Rx_N"/>
</dbReference>
<dbReference type="InterPro" id="IPR027417">
    <property type="entry name" value="P-loop_NTPase"/>
</dbReference>
<feature type="coiled-coil region" evidence="6">
    <location>
        <begin position="709"/>
        <end position="738"/>
    </location>
</feature>
<dbReference type="SUPFAM" id="SSF52058">
    <property type="entry name" value="L domain-like"/>
    <property type="match status" value="2"/>
</dbReference>
<dbReference type="Gene3D" id="3.80.10.10">
    <property type="entry name" value="Ribonuclease Inhibitor"/>
    <property type="match status" value="3"/>
</dbReference>
<comment type="caution">
    <text evidence="11">The sequence shown here is derived from an EMBL/GenBank/DDBJ whole genome shotgun (WGS) entry which is preliminary data.</text>
</comment>
<evidence type="ECO:0000313" key="11">
    <source>
        <dbReference type="EMBL" id="KAJ9158622.1"/>
    </source>
</evidence>
<dbReference type="InterPro" id="IPR056789">
    <property type="entry name" value="LRR_R13L1-DRL21"/>
</dbReference>
<dbReference type="InterPro" id="IPR042197">
    <property type="entry name" value="Apaf_helical"/>
</dbReference>
<evidence type="ECO:0000256" key="1">
    <source>
        <dbReference type="ARBA" id="ARBA00022614"/>
    </source>
</evidence>
<dbReference type="SUPFAM" id="SSF52540">
    <property type="entry name" value="P-loop containing nucleoside triphosphate hydrolases"/>
    <property type="match status" value="1"/>
</dbReference>
<keyword evidence="4" id="KW-0611">Plant defense</keyword>
<dbReference type="InterPro" id="IPR002182">
    <property type="entry name" value="NB-ARC"/>
</dbReference>
<feature type="domain" description="NB-ARC" evidence="7">
    <location>
        <begin position="184"/>
        <end position="347"/>
    </location>
</feature>
<protein>
    <recommendedName>
        <fullName evidence="13">Disease resistance RPP13-like protein 1</fullName>
    </recommendedName>
</protein>
<feature type="domain" description="Disease resistance protein winged helix" evidence="9">
    <location>
        <begin position="435"/>
        <end position="503"/>
    </location>
</feature>